<feature type="non-terminal residue" evidence="9">
    <location>
        <position position="172"/>
    </location>
</feature>
<protein>
    <recommendedName>
        <fullName evidence="3">BH3-interacting domain death agonist</fullName>
    </recommendedName>
</protein>
<accession>A0ABN9AXQ9</accession>
<dbReference type="PANTHER" id="PTHR35447:SF1">
    <property type="entry name" value="BH3-INTERACTING DOMAIN DEATH AGONIST"/>
    <property type="match status" value="1"/>
</dbReference>
<evidence type="ECO:0000256" key="6">
    <source>
        <dbReference type="ARBA" id="ARBA00022787"/>
    </source>
</evidence>
<keyword evidence="8" id="KW-0472">Membrane</keyword>
<evidence type="ECO:0000313" key="10">
    <source>
        <dbReference type="Proteomes" id="UP001162483"/>
    </source>
</evidence>
<evidence type="ECO:0000256" key="7">
    <source>
        <dbReference type="ARBA" id="ARBA00023128"/>
    </source>
</evidence>
<keyword evidence="6" id="KW-1000">Mitochondrion outer membrane</keyword>
<dbReference type="SUPFAM" id="SSF56854">
    <property type="entry name" value="Bcl-2 inhibitors of programmed cell death"/>
    <property type="match status" value="1"/>
</dbReference>
<comment type="caution">
    <text evidence="9">The sequence shown here is derived from an EMBL/GenBank/DDBJ whole genome shotgun (WGS) entry which is preliminary data.</text>
</comment>
<proteinExistence type="predicted"/>
<dbReference type="Proteomes" id="UP001162483">
    <property type="component" value="Unassembled WGS sequence"/>
</dbReference>
<keyword evidence="5" id="KW-0053">Apoptosis</keyword>
<comment type="subcellular location">
    <subcellularLocation>
        <location evidence="2">Cytoplasm</location>
    </subcellularLocation>
    <subcellularLocation>
        <location evidence="1">Mitochondrion outer membrane</location>
    </subcellularLocation>
</comment>
<evidence type="ECO:0000256" key="2">
    <source>
        <dbReference type="ARBA" id="ARBA00004496"/>
    </source>
</evidence>
<evidence type="ECO:0000256" key="4">
    <source>
        <dbReference type="ARBA" id="ARBA00022490"/>
    </source>
</evidence>
<evidence type="ECO:0000313" key="9">
    <source>
        <dbReference type="EMBL" id="CAI9540819.1"/>
    </source>
</evidence>
<dbReference type="Pfam" id="PF06393">
    <property type="entry name" value="BID"/>
    <property type="match status" value="1"/>
</dbReference>
<keyword evidence="7" id="KW-0496">Mitochondrion</keyword>
<keyword evidence="4" id="KW-0963">Cytoplasm</keyword>
<dbReference type="InterPro" id="IPR010479">
    <property type="entry name" value="BID"/>
</dbReference>
<evidence type="ECO:0000256" key="3">
    <source>
        <dbReference type="ARBA" id="ARBA00015802"/>
    </source>
</evidence>
<reference evidence="9" key="1">
    <citation type="submission" date="2023-05" db="EMBL/GenBank/DDBJ databases">
        <authorList>
            <person name="Stuckert A."/>
        </authorList>
    </citation>
    <scope>NUCLEOTIDE SEQUENCE</scope>
</reference>
<organism evidence="9 10">
    <name type="scientific">Staurois parvus</name>
    <dbReference type="NCBI Taxonomy" id="386267"/>
    <lineage>
        <taxon>Eukaryota</taxon>
        <taxon>Metazoa</taxon>
        <taxon>Chordata</taxon>
        <taxon>Craniata</taxon>
        <taxon>Vertebrata</taxon>
        <taxon>Euteleostomi</taxon>
        <taxon>Amphibia</taxon>
        <taxon>Batrachia</taxon>
        <taxon>Anura</taxon>
        <taxon>Neobatrachia</taxon>
        <taxon>Ranoidea</taxon>
        <taxon>Ranidae</taxon>
        <taxon>Staurois</taxon>
    </lineage>
</organism>
<dbReference type="PANTHER" id="PTHR35447">
    <property type="entry name" value="BH3-INTERACTING DOMAIN DEATH AGONIST"/>
    <property type="match status" value="1"/>
</dbReference>
<name>A0ABN9AXQ9_9NEOB</name>
<dbReference type="Gene3D" id="1.10.437.10">
    <property type="entry name" value="Blc2-like"/>
    <property type="match status" value="1"/>
</dbReference>
<evidence type="ECO:0000256" key="1">
    <source>
        <dbReference type="ARBA" id="ARBA00004294"/>
    </source>
</evidence>
<gene>
    <name evidence="9" type="ORF">SPARVUS_LOCUS1809043</name>
</gene>
<keyword evidence="10" id="KW-1185">Reference proteome</keyword>
<evidence type="ECO:0000256" key="5">
    <source>
        <dbReference type="ARBA" id="ARBA00022703"/>
    </source>
</evidence>
<evidence type="ECO:0000256" key="8">
    <source>
        <dbReference type="ARBA" id="ARBA00023136"/>
    </source>
</evidence>
<dbReference type="EMBL" id="CATNWA010001643">
    <property type="protein sequence ID" value="CAI9540819.1"/>
    <property type="molecule type" value="Genomic_DNA"/>
</dbReference>
<dbReference type="InterPro" id="IPR036834">
    <property type="entry name" value="Bcl-2-like_sf"/>
</dbReference>
<sequence>MTVERILLAFLEQQKDQSPDYKEAVKSLVQNVDKDGHLEADGGLSFKECLMTDSGSHPGVDEELCRRIGAQLAELGDLFEKEALIKQEVVEGLVNQILDKSLTEARFQEAVQSSLCKIPAGIEQEKASLVVAMMLTSKIGKSIPSLLQSCFTTAVSFIQDNYNAYIEGMAEE</sequence>